<dbReference type="InterPro" id="IPR000210">
    <property type="entry name" value="BTB/POZ_dom"/>
</dbReference>
<dbReference type="SUPFAM" id="SSF54695">
    <property type="entry name" value="POZ domain"/>
    <property type="match status" value="1"/>
</dbReference>
<reference evidence="3" key="1">
    <citation type="submission" date="2022-11" db="UniProtKB">
        <authorList>
            <consortium name="WormBaseParasite"/>
        </authorList>
    </citation>
    <scope>IDENTIFICATION</scope>
</reference>
<keyword evidence="2" id="KW-1185">Reference proteome</keyword>
<name>A0A914YQU2_9BILA</name>
<protein>
    <submittedName>
        <fullName evidence="3">BTB domain-containing protein</fullName>
    </submittedName>
</protein>
<dbReference type="Gene3D" id="3.30.710.10">
    <property type="entry name" value="Potassium Channel Kv1.1, Chain A"/>
    <property type="match status" value="1"/>
</dbReference>
<dbReference type="Proteomes" id="UP000887577">
    <property type="component" value="Unplaced"/>
</dbReference>
<organism evidence="2 3">
    <name type="scientific">Panagrolaimus superbus</name>
    <dbReference type="NCBI Taxonomy" id="310955"/>
    <lineage>
        <taxon>Eukaryota</taxon>
        <taxon>Metazoa</taxon>
        <taxon>Ecdysozoa</taxon>
        <taxon>Nematoda</taxon>
        <taxon>Chromadorea</taxon>
        <taxon>Rhabditida</taxon>
        <taxon>Tylenchina</taxon>
        <taxon>Panagrolaimomorpha</taxon>
        <taxon>Panagrolaimoidea</taxon>
        <taxon>Panagrolaimidae</taxon>
        <taxon>Panagrolaimus</taxon>
    </lineage>
</organism>
<dbReference type="PROSITE" id="PS50097">
    <property type="entry name" value="BTB"/>
    <property type="match status" value="1"/>
</dbReference>
<dbReference type="SMART" id="SM00225">
    <property type="entry name" value="BTB"/>
    <property type="match status" value="1"/>
</dbReference>
<sequence>MAVSNNFFVHLQQIKFDLFKSQDAEIGRFDVSFEIEGKQLFAHKAMLNLVSDTFDSMLSDRWSSKDEPIQIKGYSYDNFYQFLAFLYSAQCQITAQNIYALVDMAEFYQKIYFKLYTNGQKNKQRKSNLIIRNFNQNDVIKSEISDFLPHIHFKQIDHSFLTDFVVPRGFIFSSYNELSKILKDSSTSKTIQVTNDHGETLRGKLFDGTIIQKIQLLNKRRSFASGWKVKLTIPTTSSPLNVRDDVEWYLVYCPSRKVSLKRRSRLDTKHYLLAEMMLKKGKSFRFTRHFTIETV</sequence>
<accession>A0A914YQU2</accession>
<dbReference type="InterPro" id="IPR011333">
    <property type="entry name" value="SKP1/BTB/POZ_sf"/>
</dbReference>
<evidence type="ECO:0000259" key="1">
    <source>
        <dbReference type="PROSITE" id="PS50097"/>
    </source>
</evidence>
<feature type="domain" description="BTB" evidence="1">
    <location>
        <begin position="29"/>
        <end position="95"/>
    </location>
</feature>
<dbReference type="CDD" id="cd18186">
    <property type="entry name" value="BTB_POZ_ZBTB_KLHL-like"/>
    <property type="match status" value="1"/>
</dbReference>
<dbReference type="Pfam" id="PF00651">
    <property type="entry name" value="BTB"/>
    <property type="match status" value="1"/>
</dbReference>
<proteinExistence type="predicted"/>
<evidence type="ECO:0000313" key="2">
    <source>
        <dbReference type="Proteomes" id="UP000887577"/>
    </source>
</evidence>
<dbReference type="AlphaFoldDB" id="A0A914YQU2"/>
<dbReference type="WBParaSite" id="PSU_v2.g2547.t1">
    <property type="protein sequence ID" value="PSU_v2.g2547.t1"/>
    <property type="gene ID" value="PSU_v2.g2547"/>
</dbReference>
<evidence type="ECO:0000313" key="3">
    <source>
        <dbReference type="WBParaSite" id="PSU_v2.g2547.t1"/>
    </source>
</evidence>